<accession>A0AAE1UJW9</accession>
<dbReference type="InterPro" id="IPR009097">
    <property type="entry name" value="Cyclic_Pdiesterase"/>
</dbReference>
<dbReference type="Pfam" id="PF10469">
    <property type="entry name" value="AKAP7_NLS"/>
    <property type="match status" value="1"/>
</dbReference>
<dbReference type="Gene3D" id="3.90.1140.10">
    <property type="entry name" value="Cyclic phosphodiesterase"/>
    <property type="match status" value="1"/>
</dbReference>
<evidence type="ECO:0000313" key="3">
    <source>
        <dbReference type="EMBL" id="KAK4327663.1"/>
    </source>
</evidence>
<name>A0AAE1UJW9_9EUCA</name>
<dbReference type="InterPro" id="IPR019510">
    <property type="entry name" value="AKAP7-like_phosphoesterase"/>
</dbReference>
<proteinExistence type="predicted"/>
<evidence type="ECO:0000256" key="1">
    <source>
        <dbReference type="SAM" id="MobiDB-lite"/>
    </source>
</evidence>
<dbReference type="EMBL" id="JAWZYT010000132">
    <property type="protein sequence ID" value="KAK4327663.1"/>
    <property type="molecule type" value="Genomic_DNA"/>
</dbReference>
<comment type="caution">
    <text evidence="3">The sequence shown here is derived from an EMBL/GenBank/DDBJ whole genome shotgun (WGS) entry which is preliminary data.</text>
</comment>
<keyword evidence="4" id="KW-1185">Reference proteome</keyword>
<dbReference type="AlphaFoldDB" id="A0AAE1UJW9"/>
<organism evidence="3 4">
    <name type="scientific">Petrolisthes manimaculis</name>
    <dbReference type="NCBI Taxonomy" id="1843537"/>
    <lineage>
        <taxon>Eukaryota</taxon>
        <taxon>Metazoa</taxon>
        <taxon>Ecdysozoa</taxon>
        <taxon>Arthropoda</taxon>
        <taxon>Crustacea</taxon>
        <taxon>Multicrustacea</taxon>
        <taxon>Malacostraca</taxon>
        <taxon>Eumalacostraca</taxon>
        <taxon>Eucarida</taxon>
        <taxon>Decapoda</taxon>
        <taxon>Pleocyemata</taxon>
        <taxon>Anomura</taxon>
        <taxon>Galatheoidea</taxon>
        <taxon>Porcellanidae</taxon>
        <taxon>Petrolisthes</taxon>
    </lineage>
</organism>
<gene>
    <name evidence="3" type="ORF">Pmani_001890</name>
</gene>
<feature type="region of interest" description="Disordered" evidence="1">
    <location>
        <begin position="97"/>
        <end position="124"/>
    </location>
</feature>
<sequence>MREGKVANRRLFSLLISIPIHWSPPIFHYRYASRTSPATLPGPALPKSLNIALSYRSQPRLRTTLPSQSCIYSPSRHVTFHHTNTLTQVGEVVSVSGSIKKQEGGKKKKKKHSSKKTVEKMEAGDTSLRNLRPNYFVGIQISNEDIHKALIQIQEDMVSYDESLFRALVDVATSHITLLVVHVDTEEALSLATSALAKCGKQLMDDLSACPLQLTFSGISHFGHQVVYAQLVEDDHYHRLLDLAEYVRNVFGEGQVFMPDKRTLHPHLTIAKLSKAPRMRGKHAPRKIDPSSYKQHLDIHLGCQTVTGLQLLAMNKSKDHNRYYYNSAQVMFDIKCKDNMDHTQCCFPRRPILKSQRRT</sequence>
<protein>
    <recommendedName>
        <fullName evidence="2">A-kinase anchor protein 7-like phosphoesterase domain-containing protein</fullName>
    </recommendedName>
</protein>
<feature type="compositionally biased region" description="Basic residues" evidence="1">
    <location>
        <begin position="106"/>
        <end position="115"/>
    </location>
</feature>
<dbReference type="InterPro" id="IPR052641">
    <property type="entry name" value="AKAP7_isoform_gamma"/>
</dbReference>
<dbReference type="GO" id="GO:0034237">
    <property type="term" value="F:protein kinase A regulatory subunit binding"/>
    <property type="evidence" value="ECO:0007669"/>
    <property type="project" value="TreeGrafter"/>
</dbReference>
<dbReference type="PANTHER" id="PTHR15934:SF2">
    <property type="entry name" value="A-KINASE ANCHOR PROTEIN 7-LIKE PHOSPHOESTERASE DOMAIN-CONTAINING PROTEIN"/>
    <property type="match status" value="1"/>
</dbReference>
<evidence type="ECO:0000259" key="2">
    <source>
        <dbReference type="Pfam" id="PF10469"/>
    </source>
</evidence>
<dbReference type="Proteomes" id="UP001292094">
    <property type="component" value="Unassembled WGS sequence"/>
</dbReference>
<evidence type="ECO:0000313" key="4">
    <source>
        <dbReference type="Proteomes" id="UP001292094"/>
    </source>
</evidence>
<dbReference type="SUPFAM" id="SSF55144">
    <property type="entry name" value="LigT-like"/>
    <property type="match status" value="1"/>
</dbReference>
<dbReference type="GO" id="GO:0010738">
    <property type="term" value="P:regulation of protein kinase A signaling"/>
    <property type="evidence" value="ECO:0007669"/>
    <property type="project" value="TreeGrafter"/>
</dbReference>
<dbReference type="GO" id="GO:0005829">
    <property type="term" value="C:cytosol"/>
    <property type="evidence" value="ECO:0007669"/>
    <property type="project" value="TreeGrafter"/>
</dbReference>
<dbReference type="PANTHER" id="PTHR15934">
    <property type="entry name" value="RNA 2',3'-CYCLIC PHOSPHODIESTERASE"/>
    <property type="match status" value="1"/>
</dbReference>
<reference evidence="3" key="1">
    <citation type="submission" date="2023-11" db="EMBL/GenBank/DDBJ databases">
        <title>Genome assemblies of two species of porcelain crab, Petrolisthes cinctipes and Petrolisthes manimaculis (Anomura: Porcellanidae).</title>
        <authorList>
            <person name="Angst P."/>
        </authorList>
    </citation>
    <scope>NUCLEOTIDE SEQUENCE</scope>
    <source>
        <strain evidence="3">PB745_02</strain>
        <tissue evidence="3">Gill</tissue>
    </source>
</reference>
<feature type="domain" description="A-kinase anchor protein 7-like phosphoesterase" evidence="2">
    <location>
        <begin position="133"/>
        <end position="330"/>
    </location>
</feature>